<dbReference type="GO" id="GO:0090110">
    <property type="term" value="P:COPII-coated vesicle cargo loading"/>
    <property type="evidence" value="ECO:0007669"/>
    <property type="project" value="TreeGrafter"/>
</dbReference>
<keyword evidence="11" id="KW-0472">Membrane</keyword>
<dbReference type="GO" id="GO:0070971">
    <property type="term" value="C:endoplasmic reticulum exit site"/>
    <property type="evidence" value="ECO:0007669"/>
    <property type="project" value="TreeGrafter"/>
</dbReference>
<evidence type="ECO:0000256" key="7">
    <source>
        <dbReference type="ARBA" id="ARBA00022824"/>
    </source>
</evidence>
<evidence type="ECO:0000259" key="16">
    <source>
        <dbReference type="Pfam" id="PF04815"/>
    </source>
</evidence>
<feature type="domain" description="Sec23/Sec24 beta-sandwich" evidence="17">
    <location>
        <begin position="558"/>
        <end position="645"/>
    </location>
</feature>
<dbReference type="Pfam" id="PF00626">
    <property type="entry name" value="Gelsolin"/>
    <property type="match status" value="1"/>
</dbReference>
<dbReference type="OrthoDB" id="49016at2759"/>
<proteinExistence type="inferred from homology"/>
<dbReference type="InterPro" id="IPR012990">
    <property type="entry name" value="Beta-sandwich_Sec23_24"/>
</dbReference>
<dbReference type="SUPFAM" id="SSF53300">
    <property type="entry name" value="vWA-like"/>
    <property type="match status" value="1"/>
</dbReference>
<evidence type="ECO:0000256" key="11">
    <source>
        <dbReference type="ARBA" id="ARBA00023136"/>
    </source>
</evidence>
<evidence type="ECO:0000313" key="19">
    <source>
        <dbReference type="RefSeq" id="XP_026193168.1"/>
    </source>
</evidence>
<evidence type="ECO:0000256" key="6">
    <source>
        <dbReference type="ARBA" id="ARBA00022490"/>
    </source>
</evidence>
<keyword evidence="6" id="KW-0963">Cytoplasm</keyword>
<dbReference type="Pfam" id="PF04810">
    <property type="entry name" value="zf-Sec23_Sec24"/>
    <property type="match status" value="1"/>
</dbReference>
<dbReference type="Pfam" id="PF04815">
    <property type="entry name" value="Sec23_helical"/>
    <property type="match status" value="1"/>
</dbReference>
<dbReference type="Gene3D" id="1.20.120.730">
    <property type="entry name" value="Sec23/Sec24 helical domain"/>
    <property type="match status" value="1"/>
</dbReference>
<dbReference type="InterPro" id="IPR050550">
    <property type="entry name" value="SEC23_SEC24_subfamily"/>
</dbReference>
<evidence type="ECO:0000256" key="3">
    <source>
        <dbReference type="ARBA" id="ARBA00004586"/>
    </source>
</evidence>
<dbReference type="InterPro" id="IPR006895">
    <property type="entry name" value="Znf_Sec23_Sec24"/>
</dbReference>
<feature type="compositionally biased region" description="Polar residues" evidence="12">
    <location>
        <begin position="472"/>
        <end position="486"/>
    </location>
</feature>
<dbReference type="PANTHER" id="PTHR13803">
    <property type="entry name" value="SEC24-RELATED PROTEIN"/>
    <property type="match status" value="1"/>
</dbReference>
<evidence type="ECO:0000256" key="5">
    <source>
        <dbReference type="ARBA" id="ARBA00022448"/>
    </source>
</evidence>
<feature type="region of interest" description="Disordered" evidence="12">
    <location>
        <begin position="466"/>
        <end position="501"/>
    </location>
</feature>
<dbReference type="PANTHER" id="PTHR13803:SF39">
    <property type="entry name" value="SECRETORY 24AB, ISOFORM A"/>
    <property type="match status" value="1"/>
</dbReference>
<accession>A0A6P6RZ82</accession>
<dbReference type="AlphaFoldDB" id="A0A6P6RZ82"/>
<gene>
    <name evidence="19" type="primary">LOC34620652</name>
</gene>
<evidence type="ECO:0000259" key="14">
    <source>
        <dbReference type="Pfam" id="PF04810"/>
    </source>
</evidence>
<evidence type="ECO:0000256" key="4">
    <source>
        <dbReference type="ARBA" id="ARBA00008334"/>
    </source>
</evidence>
<comment type="subcellular location">
    <subcellularLocation>
        <location evidence="2">Cytoplasm</location>
    </subcellularLocation>
    <subcellularLocation>
        <location evidence="3">Endoplasmic reticulum membrane</location>
    </subcellularLocation>
    <subcellularLocation>
        <location evidence="1">Golgi apparatus membrane</location>
    </subcellularLocation>
</comment>
<sequence length="1075" mass="116992">MQPPRAFGSTPPGGMPGYPTAAALQMNGAGPPNPQPQGYYGNPASSTKTAYGAAPGAHPAYPQQTPYTQEITAGIPPASAFATSQQPSMARAPYYPPAAVAAYAGAASQQQDMASQQQLQDLLQFNAPRHFIRASVGRLPNSSSLRHKCHLPLGVVVQPLAPPAVGQADVPSVSFGGGAVVRCKRCRTYINPFVVWESSGRRWICNLCGVSNETPQFYCRATDEKGRREDRFERPELCMGSIEIIAPSDYMIRPPQPPAFLFLIDVSLPSVASGLVESACQGIADAIRKDRLPGDSRTMVGIVTYDSSAHFYALKTQQTRPQVFVVPQVDDMFLPLSEDLLVPLLECKEAVLSTLAALPDIWRSTGCTENCMGSALKAATMVAKHVGGKILLFSAAPPTMGEAVVKREPNRDKGNSTTDRETDLLKPASDAYQNLGQQLTQSQLSVDMFLCPPAPSASSPTEAVYYPPPPASQSGMPTSQQQNQPMSGGLSGAGNVGRGSHLNGSVPASGVSFYDVASFATLAQFTSGELRFYPSFTRQQHGPKLMAEIERVLSRVTGWEAVMRIRVSRGWKVSQRHGRFYLRGSDLFVLPTVNEDQSFSVSLELDETATPGATDNILSLQAALLYTNSDGERRIRVHTYCIPLTQNMQEIAASMDPEATAALMLQHSMDLSLRAKVADGRSYLQNLCVQLMSALQLPAAGHSAYGAQPSLQNNGEQLRRLAFLIMGMLKSPAFRSTKDVTNDMRVYAWHRLASVPLSQLVAYWCPRLFSLTDWGPTEGSLDGNAEVILPPSIPLTSESMTQEGAYLIENGESMLLWVGKSVPSEWLLAVFGVSALEFLHPEAAASSLGRTNDSLGQRTYAMISELQRQRLKPDYMELTIIRQGDSNEQLFFAMLAEDRVQSLPLTFTEFLQKVGQRQLAPVTPMPPAQALPQKFMKTSAHPRPLRLSRTAFCGVCVPGRYTTARPACRADFKPCVLPLLRECFLSSLVEEASCKSARGITLRCHPAASCNSACDFEQSRLPHNTPAGGSFWRATRGLQYEGLAKLALRSIHSTQPLSNIQLLYVQWYPVTTLAR</sequence>
<evidence type="ECO:0000259" key="17">
    <source>
        <dbReference type="Pfam" id="PF08033"/>
    </source>
</evidence>
<feature type="domain" description="Zinc finger Sec23/Sec24-type" evidence="14">
    <location>
        <begin position="181"/>
        <end position="218"/>
    </location>
</feature>
<dbReference type="GO" id="GO:0030127">
    <property type="term" value="C:COPII vesicle coat"/>
    <property type="evidence" value="ECO:0007669"/>
    <property type="project" value="InterPro"/>
</dbReference>
<evidence type="ECO:0000256" key="8">
    <source>
        <dbReference type="ARBA" id="ARBA00022892"/>
    </source>
</evidence>
<evidence type="ECO:0000256" key="10">
    <source>
        <dbReference type="ARBA" id="ARBA00023034"/>
    </source>
</evidence>
<dbReference type="InterPro" id="IPR036175">
    <property type="entry name" value="Sec23/24_helical_dom_sf"/>
</dbReference>
<evidence type="ECO:0000256" key="9">
    <source>
        <dbReference type="ARBA" id="ARBA00022927"/>
    </source>
</evidence>
<dbReference type="SUPFAM" id="SSF81811">
    <property type="entry name" value="Helical domain of Sec23/24"/>
    <property type="match status" value="1"/>
</dbReference>
<dbReference type="InterPro" id="IPR029006">
    <property type="entry name" value="ADF-H/Gelsolin-like_dom_sf"/>
</dbReference>
<dbReference type="Pfam" id="PF08033">
    <property type="entry name" value="Sec23_BS"/>
    <property type="match status" value="1"/>
</dbReference>
<organism evidence="18 19">
    <name type="scientific">Cyclospora cayetanensis</name>
    <dbReference type="NCBI Taxonomy" id="88456"/>
    <lineage>
        <taxon>Eukaryota</taxon>
        <taxon>Sar</taxon>
        <taxon>Alveolata</taxon>
        <taxon>Apicomplexa</taxon>
        <taxon>Conoidasida</taxon>
        <taxon>Coccidia</taxon>
        <taxon>Eucoccidiorida</taxon>
        <taxon>Eimeriorina</taxon>
        <taxon>Eimeriidae</taxon>
        <taxon>Cyclospora</taxon>
    </lineage>
</organism>
<dbReference type="InterPro" id="IPR006900">
    <property type="entry name" value="Sec23/24_helical_dom"/>
</dbReference>
<reference evidence="19" key="1">
    <citation type="submission" date="2025-08" db="UniProtKB">
        <authorList>
            <consortium name="RefSeq"/>
        </authorList>
    </citation>
    <scope>IDENTIFICATION</scope>
</reference>
<dbReference type="InterPro" id="IPR036465">
    <property type="entry name" value="vWFA_dom_sf"/>
</dbReference>
<dbReference type="GO" id="GO:0000139">
    <property type="term" value="C:Golgi membrane"/>
    <property type="evidence" value="ECO:0007669"/>
    <property type="project" value="UniProtKB-SubCell"/>
</dbReference>
<dbReference type="GO" id="GO:0005789">
    <property type="term" value="C:endoplasmic reticulum membrane"/>
    <property type="evidence" value="ECO:0007669"/>
    <property type="project" value="UniProtKB-SubCell"/>
</dbReference>
<dbReference type="GO" id="GO:0008270">
    <property type="term" value="F:zinc ion binding"/>
    <property type="evidence" value="ECO:0007669"/>
    <property type="project" value="InterPro"/>
</dbReference>
<feature type="domain" description="Gelsolin-like" evidence="13">
    <location>
        <begin position="787"/>
        <end position="840"/>
    </location>
</feature>
<keyword evidence="9" id="KW-0653">Protein transport</keyword>
<feature type="region of interest" description="Disordered" evidence="12">
    <location>
        <begin position="405"/>
        <end position="425"/>
    </location>
</feature>
<keyword evidence="5" id="KW-0813">Transport</keyword>
<dbReference type="InterPro" id="IPR006896">
    <property type="entry name" value="Sec23/24_trunk_dom"/>
</dbReference>
<dbReference type="GeneID" id="34620652"/>
<feature type="region of interest" description="Disordered" evidence="12">
    <location>
        <begin position="1"/>
        <end position="64"/>
    </location>
</feature>
<dbReference type="InterPro" id="IPR036180">
    <property type="entry name" value="Gelsolin-like_dom_sf"/>
</dbReference>
<dbReference type="Gene3D" id="3.40.20.10">
    <property type="entry name" value="Severin"/>
    <property type="match status" value="1"/>
</dbReference>
<evidence type="ECO:0000256" key="2">
    <source>
        <dbReference type="ARBA" id="ARBA00004496"/>
    </source>
</evidence>
<keyword evidence="8" id="KW-0931">ER-Golgi transport</keyword>
<dbReference type="Gene3D" id="2.30.30.380">
    <property type="entry name" value="Zn-finger domain of Sec23/24"/>
    <property type="match status" value="1"/>
</dbReference>
<keyword evidence="18" id="KW-1185">Reference proteome</keyword>
<dbReference type="Pfam" id="PF04811">
    <property type="entry name" value="Sec23_trunk"/>
    <property type="match status" value="1"/>
</dbReference>
<evidence type="ECO:0000259" key="15">
    <source>
        <dbReference type="Pfam" id="PF04811"/>
    </source>
</evidence>
<keyword evidence="7" id="KW-0256">Endoplasmic reticulum</keyword>
<protein>
    <submittedName>
        <fullName evidence="19">Protein transport protein sec24</fullName>
    </submittedName>
</protein>
<dbReference type="GO" id="GO:0006886">
    <property type="term" value="P:intracellular protein transport"/>
    <property type="evidence" value="ECO:0007669"/>
    <property type="project" value="InterPro"/>
</dbReference>
<dbReference type="GO" id="GO:0000149">
    <property type="term" value="F:SNARE binding"/>
    <property type="evidence" value="ECO:0007669"/>
    <property type="project" value="TreeGrafter"/>
</dbReference>
<dbReference type="InterPro" id="IPR007123">
    <property type="entry name" value="Gelsolin-like_dom"/>
</dbReference>
<dbReference type="Gene3D" id="3.40.50.410">
    <property type="entry name" value="von Willebrand factor, type A domain"/>
    <property type="match status" value="1"/>
</dbReference>
<dbReference type="SUPFAM" id="SSF82919">
    <property type="entry name" value="Zn-finger domain of Sec23/24"/>
    <property type="match status" value="1"/>
</dbReference>
<feature type="compositionally biased region" description="Basic and acidic residues" evidence="12">
    <location>
        <begin position="405"/>
        <end position="424"/>
    </location>
</feature>
<evidence type="ECO:0000256" key="1">
    <source>
        <dbReference type="ARBA" id="ARBA00004394"/>
    </source>
</evidence>
<evidence type="ECO:0000259" key="13">
    <source>
        <dbReference type="Pfam" id="PF00626"/>
    </source>
</evidence>
<dbReference type="RefSeq" id="XP_026193168.1">
    <property type="nucleotide sequence ID" value="XM_026337383.1"/>
</dbReference>
<dbReference type="SUPFAM" id="SSF81995">
    <property type="entry name" value="beta-sandwich domain of Sec23/24"/>
    <property type="match status" value="2"/>
</dbReference>
<name>A0A6P6RZ82_9EIME</name>
<dbReference type="InterPro" id="IPR036174">
    <property type="entry name" value="Znf_Sec23_Sec24_sf"/>
</dbReference>
<evidence type="ECO:0000256" key="12">
    <source>
        <dbReference type="SAM" id="MobiDB-lite"/>
    </source>
</evidence>
<feature type="domain" description="Sec23/Sec24 trunk" evidence="15">
    <location>
        <begin position="255"/>
        <end position="452"/>
    </location>
</feature>
<dbReference type="SUPFAM" id="SSF82754">
    <property type="entry name" value="C-terminal, gelsolin-like domain of Sec23/24"/>
    <property type="match status" value="1"/>
</dbReference>
<feature type="domain" description="Sec23/Sec24 helical" evidence="16">
    <location>
        <begin position="656"/>
        <end position="761"/>
    </location>
</feature>
<evidence type="ECO:0000313" key="18">
    <source>
        <dbReference type="Proteomes" id="UP000515125"/>
    </source>
</evidence>
<comment type="similarity">
    <text evidence="4">Belongs to the SEC23/SEC24 family. SEC24 subfamily.</text>
</comment>
<feature type="compositionally biased region" description="Low complexity" evidence="12">
    <location>
        <begin position="50"/>
        <end position="62"/>
    </location>
</feature>
<dbReference type="Proteomes" id="UP000515125">
    <property type="component" value="Unplaced"/>
</dbReference>
<keyword evidence="10" id="KW-0333">Golgi apparatus</keyword>